<protein>
    <submittedName>
        <fullName evidence="2">Uncharacterized protein</fullName>
    </submittedName>
</protein>
<dbReference type="AlphaFoldDB" id="A0A5A7MI84"/>
<evidence type="ECO:0000313" key="3">
    <source>
        <dbReference type="Proteomes" id="UP000323105"/>
    </source>
</evidence>
<dbReference type="Proteomes" id="UP000323105">
    <property type="component" value="Unassembled WGS sequence"/>
</dbReference>
<feature type="transmembrane region" description="Helical" evidence="1">
    <location>
        <begin position="52"/>
        <end position="72"/>
    </location>
</feature>
<sequence length="82" mass="8910">MATGRVHRSSQTAANEIDVLSAFAPTLQGRLYAQQLLESKRANSLIGRLQKWVWALAGAVGGILASAFSDLLKEAMQRWLGL</sequence>
<evidence type="ECO:0000256" key="1">
    <source>
        <dbReference type="SAM" id="Phobius"/>
    </source>
</evidence>
<gene>
    <name evidence="2" type="ORF">CTTA_4397</name>
</gene>
<name>A0A5A7MI84_COMTE</name>
<comment type="caution">
    <text evidence="2">The sequence shown here is derived from an EMBL/GenBank/DDBJ whole genome shotgun (WGS) entry which is preliminary data.</text>
</comment>
<evidence type="ECO:0000313" key="2">
    <source>
        <dbReference type="EMBL" id="GEQ77392.1"/>
    </source>
</evidence>
<accession>A0A5A7MI84</accession>
<organism evidence="2 3">
    <name type="scientific">Comamonas testosteroni</name>
    <name type="common">Pseudomonas testosteroni</name>
    <dbReference type="NCBI Taxonomy" id="285"/>
    <lineage>
        <taxon>Bacteria</taxon>
        <taxon>Pseudomonadati</taxon>
        <taxon>Pseudomonadota</taxon>
        <taxon>Betaproteobacteria</taxon>
        <taxon>Burkholderiales</taxon>
        <taxon>Comamonadaceae</taxon>
        <taxon>Comamonas</taxon>
    </lineage>
</organism>
<keyword evidence="1" id="KW-1133">Transmembrane helix</keyword>
<proteinExistence type="predicted"/>
<keyword evidence="1" id="KW-0812">Transmembrane</keyword>
<dbReference type="EMBL" id="BKBW01000012">
    <property type="protein sequence ID" value="GEQ77392.1"/>
    <property type="molecule type" value="Genomic_DNA"/>
</dbReference>
<keyword evidence="1" id="KW-0472">Membrane</keyword>
<reference evidence="2 3" key="1">
    <citation type="journal article" date="2019" name="Microbiol. Resour. Announc.">
        <title>Draft Genome Sequence of Comamonas testosteroni TA441, a Bacterium That Has a Cryptic Phenol Degradation Gene Cluster.</title>
        <authorList>
            <person name="Arai H."/>
            <person name="Ishii M."/>
        </authorList>
    </citation>
    <scope>NUCLEOTIDE SEQUENCE [LARGE SCALE GENOMIC DNA]</scope>
    <source>
        <strain evidence="2 3">TA441</strain>
    </source>
</reference>